<comment type="caution">
    <text evidence="4">The sequence shown here is derived from an EMBL/GenBank/DDBJ whole genome shotgun (WGS) entry which is preliminary data.</text>
</comment>
<proteinExistence type="predicted"/>
<name>A0ABP0KSP1_9DINO</name>
<feature type="coiled-coil region" evidence="1">
    <location>
        <begin position="135"/>
        <end position="162"/>
    </location>
</feature>
<feature type="compositionally biased region" description="Pro residues" evidence="2">
    <location>
        <begin position="221"/>
        <end position="239"/>
    </location>
</feature>
<evidence type="ECO:0000313" key="4">
    <source>
        <dbReference type="EMBL" id="CAK9029238.1"/>
    </source>
</evidence>
<protein>
    <submittedName>
        <fullName evidence="4">Uncharacterized protein</fullName>
    </submittedName>
</protein>
<feature type="chain" id="PRO_5047322617" evidence="3">
    <location>
        <begin position="25"/>
        <end position="322"/>
    </location>
</feature>
<dbReference type="EMBL" id="CAXAMN010009569">
    <property type="protein sequence ID" value="CAK9029238.1"/>
    <property type="molecule type" value="Genomic_DNA"/>
</dbReference>
<evidence type="ECO:0000256" key="3">
    <source>
        <dbReference type="SAM" id="SignalP"/>
    </source>
</evidence>
<dbReference type="Proteomes" id="UP001642484">
    <property type="component" value="Unassembled WGS sequence"/>
</dbReference>
<sequence>MPVTNRLLALAGVIAILPVVPLLGTYRDACSCECCKGLGCSPKLALFIVAWTTYGFSTLWVVSVVAEDAGELGGKVLFIITQGVSISSMAASRKMAELAEAKATESSYRMAEFGCTGAEMVGATVGSPVMVGPAVQELQSTVERLEQQVQDLSKRQAMMERELAFQKKVEAATGGVDVMMAAGWLPDTSPEGEDCWLLGDAATSMQASVSKRLSEELKKLPAPPTPAPAPVPAPVPSPSPGGYGGMPSPGGFPGLGGLPGGLPPGMANNPMMQQMMNNPQMMQQAQQMMQDPNMMSQVQQMMQNPQAMAQLQQMMGGGGFGR</sequence>
<keyword evidence="1" id="KW-0175">Coiled coil</keyword>
<organism evidence="4 5">
    <name type="scientific">Durusdinium trenchii</name>
    <dbReference type="NCBI Taxonomy" id="1381693"/>
    <lineage>
        <taxon>Eukaryota</taxon>
        <taxon>Sar</taxon>
        <taxon>Alveolata</taxon>
        <taxon>Dinophyceae</taxon>
        <taxon>Suessiales</taxon>
        <taxon>Symbiodiniaceae</taxon>
        <taxon>Durusdinium</taxon>
    </lineage>
</organism>
<feature type="signal peptide" evidence="3">
    <location>
        <begin position="1"/>
        <end position="24"/>
    </location>
</feature>
<accession>A0ABP0KSP1</accession>
<dbReference type="Gene3D" id="1.10.260.100">
    <property type="match status" value="1"/>
</dbReference>
<feature type="compositionally biased region" description="Gly residues" evidence="2">
    <location>
        <begin position="241"/>
        <end position="260"/>
    </location>
</feature>
<dbReference type="CDD" id="cd14686">
    <property type="entry name" value="bZIP"/>
    <property type="match status" value="1"/>
</dbReference>
<evidence type="ECO:0000256" key="1">
    <source>
        <dbReference type="SAM" id="Coils"/>
    </source>
</evidence>
<evidence type="ECO:0000256" key="2">
    <source>
        <dbReference type="SAM" id="MobiDB-lite"/>
    </source>
</evidence>
<keyword evidence="3" id="KW-0732">Signal</keyword>
<gene>
    <name evidence="4" type="ORF">CCMP2556_LOCUS17412</name>
</gene>
<keyword evidence="5" id="KW-1185">Reference proteome</keyword>
<feature type="region of interest" description="Disordered" evidence="2">
    <location>
        <begin position="209"/>
        <end position="268"/>
    </location>
</feature>
<reference evidence="4 5" key="1">
    <citation type="submission" date="2024-02" db="EMBL/GenBank/DDBJ databases">
        <authorList>
            <person name="Chen Y."/>
            <person name="Shah S."/>
            <person name="Dougan E. K."/>
            <person name="Thang M."/>
            <person name="Chan C."/>
        </authorList>
    </citation>
    <scope>NUCLEOTIDE SEQUENCE [LARGE SCALE GENOMIC DNA]</scope>
</reference>
<evidence type="ECO:0000313" key="5">
    <source>
        <dbReference type="Proteomes" id="UP001642484"/>
    </source>
</evidence>